<feature type="region of interest" description="Disordered" evidence="1">
    <location>
        <begin position="1"/>
        <end position="23"/>
    </location>
</feature>
<comment type="caution">
    <text evidence="2">The sequence shown here is derived from an EMBL/GenBank/DDBJ whole genome shotgun (WGS) entry which is preliminary data.</text>
</comment>
<dbReference type="EMBL" id="JAINUF010000016">
    <property type="protein sequence ID" value="KAJ8339626.1"/>
    <property type="molecule type" value="Genomic_DNA"/>
</dbReference>
<name>A0A9Q1EIV1_SYNKA</name>
<dbReference type="AlphaFoldDB" id="A0A9Q1EIV1"/>
<reference evidence="2" key="1">
    <citation type="journal article" date="2023" name="Science">
        <title>Genome structures resolve the early diversification of teleost fishes.</title>
        <authorList>
            <person name="Parey E."/>
            <person name="Louis A."/>
            <person name="Montfort J."/>
            <person name="Bouchez O."/>
            <person name="Roques C."/>
            <person name="Iampietro C."/>
            <person name="Lluch J."/>
            <person name="Castinel A."/>
            <person name="Donnadieu C."/>
            <person name="Desvignes T."/>
            <person name="Floi Bucao C."/>
            <person name="Jouanno E."/>
            <person name="Wen M."/>
            <person name="Mejri S."/>
            <person name="Dirks R."/>
            <person name="Jansen H."/>
            <person name="Henkel C."/>
            <person name="Chen W.J."/>
            <person name="Zahm M."/>
            <person name="Cabau C."/>
            <person name="Klopp C."/>
            <person name="Thompson A.W."/>
            <person name="Robinson-Rechavi M."/>
            <person name="Braasch I."/>
            <person name="Lecointre G."/>
            <person name="Bobe J."/>
            <person name="Postlethwait J.H."/>
            <person name="Berthelot C."/>
            <person name="Roest Crollius H."/>
            <person name="Guiguen Y."/>
        </authorList>
    </citation>
    <scope>NUCLEOTIDE SEQUENCE</scope>
    <source>
        <strain evidence="2">WJC10195</strain>
    </source>
</reference>
<dbReference type="Proteomes" id="UP001152622">
    <property type="component" value="Chromosome 16"/>
</dbReference>
<evidence type="ECO:0000313" key="3">
    <source>
        <dbReference type="Proteomes" id="UP001152622"/>
    </source>
</evidence>
<feature type="region of interest" description="Disordered" evidence="1">
    <location>
        <begin position="35"/>
        <end position="66"/>
    </location>
</feature>
<feature type="compositionally biased region" description="Basic and acidic residues" evidence="1">
    <location>
        <begin position="53"/>
        <end position="66"/>
    </location>
</feature>
<protein>
    <submittedName>
        <fullName evidence="2">Uncharacterized protein</fullName>
    </submittedName>
</protein>
<keyword evidence="3" id="KW-1185">Reference proteome</keyword>
<sequence>MEAPLSVTDPRPARHHQHAGQRYAALSQIVTSKIKKKSPNLESSIAETSSMLWERRQDLHSEAAGS</sequence>
<organism evidence="2 3">
    <name type="scientific">Synaphobranchus kaupii</name>
    <name type="common">Kaup's arrowtooth eel</name>
    <dbReference type="NCBI Taxonomy" id="118154"/>
    <lineage>
        <taxon>Eukaryota</taxon>
        <taxon>Metazoa</taxon>
        <taxon>Chordata</taxon>
        <taxon>Craniata</taxon>
        <taxon>Vertebrata</taxon>
        <taxon>Euteleostomi</taxon>
        <taxon>Actinopterygii</taxon>
        <taxon>Neopterygii</taxon>
        <taxon>Teleostei</taxon>
        <taxon>Anguilliformes</taxon>
        <taxon>Synaphobranchidae</taxon>
        <taxon>Synaphobranchus</taxon>
    </lineage>
</organism>
<gene>
    <name evidence="2" type="ORF">SKAU_G00342590</name>
</gene>
<proteinExistence type="predicted"/>
<accession>A0A9Q1EIV1</accession>
<evidence type="ECO:0000256" key="1">
    <source>
        <dbReference type="SAM" id="MobiDB-lite"/>
    </source>
</evidence>
<feature type="compositionally biased region" description="Polar residues" evidence="1">
    <location>
        <begin position="40"/>
        <end position="51"/>
    </location>
</feature>
<evidence type="ECO:0000313" key="2">
    <source>
        <dbReference type="EMBL" id="KAJ8339626.1"/>
    </source>
</evidence>